<accession>A0A1A8BP13</accession>
<feature type="non-terminal residue" evidence="1">
    <location>
        <position position="1"/>
    </location>
</feature>
<sequence>PDPKEGPKEFGEERGGTSCAELIIWSSGLKGGWRHHSKVDDYSSIGNACHSCLFDLACLDYLDFDLGLFIGLRF</sequence>
<protein>
    <submittedName>
        <fullName evidence="1">Uncharacterized protein</fullName>
    </submittedName>
</protein>
<reference evidence="1" key="1">
    <citation type="submission" date="2016-05" db="EMBL/GenBank/DDBJ databases">
        <authorList>
            <person name="Lavstsen T."/>
            <person name="Jespersen J.S."/>
        </authorList>
    </citation>
    <scope>NUCLEOTIDE SEQUENCE</scope>
    <source>
        <tissue evidence="1">Brain</tissue>
    </source>
</reference>
<proteinExistence type="predicted"/>
<dbReference type="AlphaFoldDB" id="A0A1A8BP13"/>
<reference evidence="1" key="2">
    <citation type="submission" date="2016-06" db="EMBL/GenBank/DDBJ databases">
        <title>The genome of a short-lived fish provides insights into sex chromosome evolution and the genetic control of aging.</title>
        <authorList>
            <person name="Reichwald K."/>
            <person name="Felder M."/>
            <person name="Petzold A."/>
            <person name="Koch P."/>
            <person name="Groth M."/>
            <person name="Platzer M."/>
        </authorList>
    </citation>
    <scope>NUCLEOTIDE SEQUENCE</scope>
    <source>
        <tissue evidence="1">Brain</tissue>
    </source>
</reference>
<gene>
    <name evidence="1" type="primary">Nfu_g_1_003078</name>
</gene>
<dbReference type="EMBL" id="HADZ01004657">
    <property type="protein sequence ID" value="SBP68598.1"/>
    <property type="molecule type" value="Transcribed_RNA"/>
</dbReference>
<evidence type="ECO:0000313" key="1">
    <source>
        <dbReference type="EMBL" id="SBP68598.1"/>
    </source>
</evidence>
<name>A0A1A8BP13_NOTKA</name>
<organism evidence="1">
    <name type="scientific">Nothobranchius kadleci</name>
    <name type="common">African annual killifish</name>
    <dbReference type="NCBI Taxonomy" id="1051664"/>
    <lineage>
        <taxon>Eukaryota</taxon>
        <taxon>Metazoa</taxon>
        <taxon>Chordata</taxon>
        <taxon>Craniata</taxon>
        <taxon>Vertebrata</taxon>
        <taxon>Euteleostomi</taxon>
        <taxon>Actinopterygii</taxon>
        <taxon>Neopterygii</taxon>
        <taxon>Teleostei</taxon>
        <taxon>Neoteleostei</taxon>
        <taxon>Acanthomorphata</taxon>
        <taxon>Ovalentaria</taxon>
        <taxon>Atherinomorphae</taxon>
        <taxon>Cyprinodontiformes</taxon>
        <taxon>Nothobranchiidae</taxon>
        <taxon>Nothobranchius</taxon>
    </lineage>
</organism>